<name>A0A9P6CCI6_9AGAR</name>
<gene>
    <name evidence="2" type="ORF">BDZ94DRAFT_1197302</name>
</gene>
<feature type="compositionally biased region" description="Basic and acidic residues" evidence="1">
    <location>
        <begin position="473"/>
        <end position="504"/>
    </location>
</feature>
<reference evidence="2" key="1">
    <citation type="submission" date="2020-11" db="EMBL/GenBank/DDBJ databases">
        <authorList>
            <consortium name="DOE Joint Genome Institute"/>
            <person name="Ahrendt S."/>
            <person name="Riley R."/>
            <person name="Andreopoulos W."/>
            <person name="Labutti K."/>
            <person name="Pangilinan J."/>
            <person name="Ruiz-Duenas F.J."/>
            <person name="Barrasa J.M."/>
            <person name="Sanchez-Garcia M."/>
            <person name="Camarero S."/>
            <person name="Miyauchi S."/>
            <person name="Serrano A."/>
            <person name="Linde D."/>
            <person name="Babiker R."/>
            <person name="Drula E."/>
            <person name="Ayuso-Fernandez I."/>
            <person name="Pacheco R."/>
            <person name="Padilla G."/>
            <person name="Ferreira P."/>
            <person name="Barriuso J."/>
            <person name="Kellner H."/>
            <person name="Castanera R."/>
            <person name="Alfaro M."/>
            <person name="Ramirez L."/>
            <person name="Pisabarro A.G."/>
            <person name="Kuo A."/>
            <person name="Tritt A."/>
            <person name="Lipzen A."/>
            <person name="He G."/>
            <person name="Yan M."/>
            <person name="Ng V."/>
            <person name="Cullen D."/>
            <person name="Martin F."/>
            <person name="Rosso M.-N."/>
            <person name="Henrissat B."/>
            <person name="Hibbett D."/>
            <person name="Martinez A.T."/>
            <person name="Grigoriev I.V."/>
        </authorList>
    </citation>
    <scope>NUCLEOTIDE SEQUENCE</scope>
    <source>
        <strain evidence="2">CBS 247.69</strain>
    </source>
</reference>
<dbReference type="AlphaFoldDB" id="A0A9P6CCI6"/>
<dbReference type="OrthoDB" id="8062037at2759"/>
<keyword evidence="3" id="KW-1185">Reference proteome</keyword>
<evidence type="ECO:0000256" key="1">
    <source>
        <dbReference type="SAM" id="MobiDB-lite"/>
    </source>
</evidence>
<feature type="compositionally biased region" description="Polar residues" evidence="1">
    <location>
        <begin position="298"/>
        <end position="315"/>
    </location>
</feature>
<feature type="region of interest" description="Disordered" evidence="1">
    <location>
        <begin position="292"/>
        <end position="351"/>
    </location>
</feature>
<feature type="region of interest" description="Disordered" evidence="1">
    <location>
        <begin position="161"/>
        <end position="253"/>
    </location>
</feature>
<organism evidence="2 3">
    <name type="scientific">Collybia nuda</name>
    <dbReference type="NCBI Taxonomy" id="64659"/>
    <lineage>
        <taxon>Eukaryota</taxon>
        <taxon>Fungi</taxon>
        <taxon>Dikarya</taxon>
        <taxon>Basidiomycota</taxon>
        <taxon>Agaricomycotina</taxon>
        <taxon>Agaricomycetes</taxon>
        <taxon>Agaricomycetidae</taxon>
        <taxon>Agaricales</taxon>
        <taxon>Tricholomatineae</taxon>
        <taxon>Clitocybaceae</taxon>
        <taxon>Collybia</taxon>
    </lineage>
</organism>
<feature type="compositionally biased region" description="Basic and acidic residues" evidence="1">
    <location>
        <begin position="226"/>
        <end position="253"/>
    </location>
</feature>
<comment type="caution">
    <text evidence="2">The sequence shown here is derived from an EMBL/GenBank/DDBJ whole genome shotgun (WGS) entry which is preliminary data.</text>
</comment>
<sequence length="639" mass="74508">MTRDSANLEPTAGPSATRIRKISGCRPGILDPTQLVRLLRHPESSLSFASFDPQTALMQDVPDFRKLSLKEELYRPKRVVVETPLNGESSWRFVPSARRDEDVLNEGQWPRVVEICGELVECSQEQWDIYKLDPHYDCYVKSYPSLTTISRLGAKDSLLSSIGPKRRANSSSLDEAGPSPKFRRTNHREFGGAYVEDDRGEESEVEEMIIDDEPNNSRPRSTGPGDRARRFREEIERNRKDRREKVARRAEKLAREEDEMKIDLSANLPDFPQDDLLGYKGKRKVNMLFDSLRENSDPDPTSPTQEDNQRNTLNYAHTKYSKRTRTVSPTSAKRELEAKRVEREKRRRERRDNDLNAWRKERDARFLKELYVEINTNDDGCQHSPGMQDMRSPSVTSEVDRGTSQVNSEQDAREAAIVESRRKLAELEADRPLWEFEAKKRLAREREDAEFLKTEAEARRHFILRTEAERKEKLESAKREAAKREEALRREKEEAAQRERERRQRQQRWNYGPWTEKRALERYRALSESFDGTKFSATEPLTSECVPWPVLQSPSTFSVEDVSWATVEKFFEVVRGHMRSQDFKNFVEKSHRRFHPDRWRSRSLLKSVVDETERGCMEVAANTVAQALTPLWRELTGRG</sequence>
<feature type="region of interest" description="Disordered" evidence="1">
    <location>
        <begin position="377"/>
        <end position="412"/>
    </location>
</feature>
<evidence type="ECO:0000313" key="3">
    <source>
        <dbReference type="Proteomes" id="UP000807353"/>
    </source>
</evidence>
<feature type="region of interest" description="Disordered" evidence="1">
    <location>
        <begin position="473"/>
        <end position="507"/>
    </location>
</feature>
<protein>
    <submittedName>
        <fullName evidence="2">Uncharacterized protein</fullName>
    </submittedName>
</protein>
<dbReference type="EMBL" id="MU150294">
    <property type="protein sequence ID" value="KAF9460687.1"/>
    <property type="molecule type" value="Genomic_DNA"/>
</dbReference>
<dbReference type="Proteomes" id="UP000807353">
    <property type="component" value="Unassembled WGS sequence"/>
</dbReference>
<proteinExistence type="predicted"/>
<feature type="compositionally biased region" description="Acidic residues" evidence="1">
    <location>
        <begin position="198"/>
        <end position="214"/>
    </location>
</feature>
<accession>A0A9P6CCI6</accession>
<feature type="compositionally biased region" description="Basic and acidic residues" evidence="1">
    <location>
        <begin position="332"/>
        <end position="351"/>
    </location>
</feature>
<evidence type="ECO:0000313" key="2">
    <source>
        <dbReference type="EMBL" id="KAF9460687.1"/>
    </source>
</evidence>
<feature type="compositionally biased region" description="Polar residues" evidence="1">
    <location>
        <begin position="391"/>
        <end position="409"/>
    </location>
</feature>